<accession>T1CH72</accession>
<dbReference type="SUPFAM" id="SSF55785">
    <property type="entry name" value="PYP-like sensor domain (PAS domain)"/>
    <property type="match status" value="1"/>
</dbReference>
<proteinExistence type="predicted"/>
<dbReference type="CDD" id="cd00130">
    <property type="entry name" value="PAS"/>
    <property type="match status" value="1"/>
</dbReference>
<dbReference type="SMART" id="SM00091">
    <property type="entry name" value="PAS"/>
    <property type="match status" value="1"/>
</dbReference>
<dbReference type="Pfam" id="PF08447">
    <property type="entry name" value="PAS_3"/>
    <property type="match status" value="1"/>
</dbReference>
<dbReference type="Gene3D" id="3.30.450.20">
    <property type="entry name" value="PAS domain"/>
    <property type="match status" value="1"/>
</dbReference>
<dbReference type="PROSITE" id="PS50112">
    <property type="entry name" value="PAS"/>
    <property type="match status" value="1"/>
</dbReference>
<organism evidence="3">
    <name type="scientific">mine drainage metagenome</name>
    <dbReference type="NCBI Taxonomy" id="410659"/>
    <lineage>
        <taxon>unclassified sequences</taxon>
        <taxon>metagenomes</taxon>
        <taxon>ecological metagenomes</taxon>
    </lineage>
</organism>
<name>T1CH72_9ZZZZ</name>
<sequence length="146" mass="16055">MLSVVIVTAVLAEMTLIRTVAQGPTLEPAAARTVGLILLALTVAAALAEHLRTRHVERQFMALSRHALDLVLVLAPDGTVLQVSPSIEEILGFLPSDIQGRRITTLMSREEVAAFLERIRGDAAQPSLPFHFEGRLRRRDGSWREV</sequence>
<dbReference type="AlphaFoldDB" id="T1CH72"/>
<dbReference type="EMBL" id="AUZX01005796">
    <property type="protein sequence ID" value="EQD66545.1"/>
    <property type="molecule type" value="Genomic_DNA"/>
</dbReference>
<protein>
    <submittedName>
        <fullName evidence="3">PAS fold-3 domain protein</fullName>
    </submittedName>
</protein>
<feature type="non-terminal residue" evidence="3">
    <location>
        <position position="146"/>
    </location>
</feature>
<comment type="caution">
    <text evidence="3">The sequence shown here is derived from an EMBL/GenBank/DDBJ whole genome shotgun (WGS) entry which is preliminary data.</text>
</comment>
<gene>
    <name evidence="3" type="ORF">B1A_08096</name>
</gene>
<dbReference type="InterPro" id="IPR013655">
    <property type="entry name" value="PAS_fold_3"/>
</dbReference>
<feature type="domain" description="PAS" evidence="2">
    <location>
        <begin position="56"/>
        <end position="120"/>
    </location>
</feature>
<dbReference type="InterPro" id="IPR035965">
    <property type="entry name" value="PAS-like_dom_sf"/>
</dbReference>
<evidence type="ECO:0000256" key="1">
    <source>
        <dbReference type="SAM" id="Phobius"/>
    </source>
</evidence>
<feature type="transmembrane region" description="Helical" evidence="1">
    <location>
        <begin position="29"/>
        <end position="48"/>
    </location>
</feature>
<dbReference type="InterPro" id="IPR000014">
    <property type="entry name" value="PAS"/>
</dbReference>
<reference evidence="3" key="2">
    <citation type="journal article" date="2014" name="ISME J.">
        <title>Microbial stratification in low pH oxic and suboxic macroscopic growths along an acid mine drainage.</title>
        <authorList>
            <person name="Mendez-Garcia C."/>
            <person name="Mesa V."/>
            <person name="Sprenger R.R."/>
            <person name="Richter M."/>
            <person name="Diez M.S."/>
            <person name="Solano J."/>
            <person name="Bargiela R."/>
            <person name="Golyshina O.V."/>
            <person name="Manteca A."/>
            <person name="Ramos J.L."/>
            <person name="Gallego J.R."/>
            <person name="Llorente I."/>
            <person name="Martins Dos Santos V.A."/>
            <person name="Jensen O.N."/>
            <person name="Pelaez A.I."/>
            <person name="Sanchez J."/>
            <person name="Ferrer M."/>
        </authorList>
    </citation>
    <scope>NUCLEOTIDE SEQUENCE</scope>
</reference>
<keyword evidence="1" id="KW-0472">Membrane</keyword>
<evidence type="ECO:0000313" key="3">
    <source>
        <dbReference type="EMBL" id="EQD66545.1"/>
    </source>
</evidence>
<dbReference type="NCBIfam" id="TIGR00229">
    <property type="entry name" value="sensory_box"/>
    <property type="match status" value="1"/>
</dbReference>
<keyword evidence="1" id="KW-0812">Transmembrane</keyword>
<reference evidence="3" key="1">
    <citation type="submission" date="2013-08" db="EMBL/GenBank/DDBJ databases">
        <authorList>
            <person name="Mendez C."/>
            <person name="Richter M."/>
            <person name="Ferrer M."/>
            <person name="Sanchez J."/>
        </authorList>
    </citation>
    <scope>NUCLEOTIDE SEQUENCE</scope>
</reference>
<evidence type="ECO:0000259" key="2">
    <source>
        <dbReference type="PROSITE" id="PS50112"/>
    </source>
</evidence>
<keyword evidence="1" id="KW-1133">Transmembrane helix</keyword>